<dbReference type="PANTHER" id="PTHR21011:SF1">
    <property type="entry name" value="SMALL RIBOSOMAL SUBUNIT PROTEIN BS6M"/>
    <property type="match status" value="1"/>
</dbReference>
<comment type="similarity">
    <text evidence="1">Belongs to the bacterial ribosomal protein bS6 family.</text>
</comment>
<evidence type="ECO:0000313" key="2">
    <source>
        <dbReference type="EMBL" id="SFV58826.1"/>
    </source>
</evidence>
<dbReference type="InterPro" id="IPR020814">
    <property type="entry name" value="Ribosomal_S6_plastid/chlpt"/>
</dbReference>
<accession>A0A1W1BZ92</accession>
<dbReference type="GO" id="GO:0005840">
    <property type="term" value="C:ribosome"/>
    <property type="evidence" value="ECO:0007669"/>
    <property type="project" value="UniProtKB-KW"/>
</dbReference>
<dbReference type="Gene3D" id="3.30.70.60">
    <property type="match status" value="1"/>
</dbReference>
<keyword evidence="2" id="KW-0689">Ribosomal protein</keyword>
<dbReference type="GO" id="GO:0006412">
    <property type="term" value="P:translation"/>
    <property type="evidence" value="ECO:0007669"/>
    <property type="project" value="InterPro"/>
</dbReference>
<dbReference type="Pfam" id="PF01250">
    <property type="entry name" value="Ribosomal_S6"/>
    <property type="match status" value="1"/>
</dbReference>
<dbReference type="GO" id="GO:0070181">
    <property type="term" value="F:small ribosomal subunit rRNA binding"/>
    <property type="evidence" value="ECO:0007669"/>
    <property type="project" value="TreeGrafter"/>
</dbReference>
<gene>
    <name evidence="2" type="ORF">MNB_SV-10-524</name>
</gene>
<name>A0A1W1BZ92_9ZZZZ</name>
<dbReference type="PANTHER" id="PTHR21011">
    <property type="entry name" value="MITOCHONDRIAL 28S RIBOSOMAL PROTEIN S6"/>
    <property type="match status" value="1"/>
</dbReference>
<organism evidence="2">
    <name type="scientific">hydrothermal vent metagenome</name>
    <dbReference type="NCBI Taxonomy" id="652676"/>
    <lineage>
        <taxon>unclassified sequences</taxon>
        <taxon>metagenomes</taxon>
        <taxon>ecological metagenomes</taxon>
    </lineage>
</organism>
<dbReference type="GO" id="GO:0005737">
    <property type="term" value="C:cytoplasm"/>
    <property type="evidence" value="ECO:0007669"/>
    <property type="project" value="UniProtKB-ARBA"/>
</dbReference>
<dbReference type="InterPro" id="IPR000529">
    <property type="entry name" value="Ribosomal_bS6"/>
</dbReference>
<dbReference type="CDD" id="cd00473">
    <property type="entry name" value="bS6"/>
    <property type="match status" value="1"/>
</dbReference>
<dbReference type="InterPro" id="IPR035980">
    <property type="entry name" value="Ribosomal_bS6_sf"/>
</dbReference>
<dbReference type="AlphaFoldDB" id="A0A1W1BZ92"/>
<proteinExistence type="inferred from homology"/>
<reference evidence="2" key="1">
    <citation type="submission" date="2016-10" db="EMBL/GenBank/DDBJ databases">
        <authorList>
            <person name="de Groot N.N."/>
        </authorList>
    </citation>
    <scope>NUCLEOTIDE SEQUENCE</scope>
</reference>
<dbReference type="NCBIfam" id="TIGR00166">
    <property type="entry name" value="S6"/>
    <property type="match status" value="1"/>
</dbReference>
<sequence length="128" mass="14305">MNCYETLFVVKPTLTEEETAAEIAKIKDVLAKVDAELLATDDMGMRRLAYPVQKNDRGYYTVLFYKANGDAIAEIERNLKINEEVIKFLTVKYVKNKEIAQFDKLVAAAGKKAEAPAPEAKAEETTEA</sequence>
<dbReference type="EMBL" id="FPHL01000018">
    <property type="protein sequence ID" value="SFV58826.1"/>
    <property type="molecule type" value="Genomic_DNA"/>
</dbReference>
<dbReference type="SUPFAM" id="SSF54995">
    <property type="entry name" value="Ribosomal protein S6"/>
    <property type="match status" value="1"/>
</dbReference>
<protein>
    <submittedName>
        <fullName evidence="2">SSU ribosomal protein S6p</fullName>
    </submittedName>
</protein>
<evidence type="ECO:0000256" key="1">
    <source>
        <dbReference type="ARBA" id="ARBA00009512"/>
    </source>
</evidence>
<dbReference type="InterPro" id="IPR014717">
    <property type="entry name" value="Transl_elong_EF1B/ribsomal_bS6"/>
</dbReference>
<dbReference type="HAMAP" id="MF_00360">
    <property type="entry name" value="Ribosomal_bS6"/>
    <property type="match status" value="1"/>
</dbReference>
<dbReference type="GO" id="GO:0003735">
    <property type="term" value="F:structural constituent of ribosome"/>
    <property type="evidence" value="ECO:0007669"/>
    <property type="project" value="InterPro"/>
</dbReference>
<keyword evidence="2" id="KW-0687">Ribonucleoprotein</keyword>